<name>A0A0D3E321_BRAOL</name>
<dbReference type="AlphaFoldDB" id="A0A0D3E321"/>
<reference evidence="1 2" key="1">
    <citation type="journal article" date="2014" name="Genome Biol.">
        <title>Transcriptome and methylome profiling reveals relics of genome dominance in the mesopolyploid Brassica oleracea.</title>
        <authorList>
            <person name="Parkin I.A."/>
            <person name="Koh C."/>
            <person name="Tang H."/>
            <person name="Robinson S.J."/>
            <person name="Kagale S."/>
            <person name="Clarke W.E."/>
            <person name="Town C.D."/>
            <person name="Nixon J."/>
            <person name="Krishnakumar V."/>
            <person name="Bidwell S.L."/>
            <person name="Denoeud F."/>
            <person name="Belcram H."/>
            <person name="Links M.G."/>
            <person name="Just J."/>
            <person name="Clarke C."/>
            <person name="Bender T."/>
            <person name="Huebert T."/>
            <person name="Mason A.S."/>
            <person name="Pires J.C."/>
            <person name="Barker G."/>
            <person name="Moore J."/>
            <person name="Walley P.G."/>
            <person name="Manoli S."/>
            <person name="Batley J."/>
            <person name="Edwards D."/>
            <person name="Nelson M.N."/>
            <person name="Wang X."/>
            <person name="Paterson A.H."/>
            <person name="King G."/>
            <person name="Bancroft I."/>
            <person name="Chalhoub B."/>
            <person name="Sharpe A.G."/>
        </authorList>
    </citation>
    <scope>NUCLEOTIDE SEQUENCE</scope>
    <source>
        <strain evidence="1 2">cv. TO1000</strain>
    </source>
</reference>
<keyword evidence="2" id="KW-1185">Reference proteome</keyword>
<dbReference type="Gramene" id="Bo9g024190.1">
    <property type="protein sequence ID" value="Bo9g024190.1"/>
    <property type="gene ID" value="Bo9g024190"/>
</dbReference>
<dbReference type="HOGENOM" id="CLU_2761313_0_0_1"/>
<dbReference type="EnsemblPlants" id="Bo9g024190.1">
    <property type="protein sequence ID" value="Bo9g024190.1"/>
    <property type="gene ID" value="Bo9g024190"/>
</dbReference>
<protein>
    <submittedName>
        <fullName evidence="1">Uncharacterized protein</fullName>
    </submittedName>
</protein>
<accession>A0A0D3E321</accession>
<sequence>MGVRVPIRVQIEAVQIGGYLEIWGVSILKSETRSGIFTYRIGFGYYPFGFGYFQAGSDILILKKNQFLHH</sequence>
<reference evidence="1" key="2">
    <citation type="submission" date="2015-03" db="UniProtKB">
        <authorList>
            <consortium name="EnsemblPlants"/>
        </authorList>
    </citation>
    <scope>IDENTIFICATION</scope>
</reference>
<dbReference type="Proteomes" id="UP000032141">
    <property type="component" value="Chromosome C9"/>
</dbReference>
<proteinExistence type="predicted"/>
<evidence type="ECO:0000313" key="1">
    <source>
        <dbReference type="EnsemblPlants" id="Bo9g024190.1"/>
    </source>
</evidence>
<evidence type="ECO:0000313" key="2">
    <source>
        <dbReference type="Proteomes" id="UP000032141"/>
    </source>
</evidence>
<organism evidence="1 2">
    <name type="scientific">Brassica oleracea var. oleracea</name>
    <dbReference type="NCBI Taxonomy" id="109376"/>
    <lineage>
        <taxon>Eukaryota</taxon>
        <taxon>Viridiplantae</taxon>
        <taxon>Streptophyta</taxon>
        <taxon>Embryophyta</taxon>
        <taxon>Tracheophyta</taxon>
        <taxon>Spermatophyta</taxon>
        <taxon>Magnoliopsida</taxon>
        <taxon>eudicotyledons</taxon>
        <taxon>Gunneridae</taxon>
        <taxon>Pentapetalae</taxon>
        <taxon>rosids</taxon>
        <taxon>malvids</taxon>
        <taxon>Brassicales</taxon>
        <taxon>Brassicaceae</taxon>
        <taxon>Brassiceae</taxon>
        <taxon>Brassica</taxon>
    </lineage>
</organism>